<dbReference type="InterPro" id="IPR025659">
    <property type="entry name" value="Tubby-like_C"/>
</dbReference>
<comment type="similarity">
    <text evidence="1">Belongs to the LOR family.</text>
</comment>
<proteinExistence type="inferred from homology"/>
<dbReference type="EMBL" id="JNBS01004942">
    <property type="protein sequence ID" value="OQR81612.1"/>
    <property type="molecule type" value="Genomic_DNA"/>
</dbReference>
<gene>
    <name evidence="2" type="ORF">THRCLA_11569</name>
</gene>
<comment type="caution">
    <text evidence="2">The sequence shown here is derived from an EMBL/GenBank/DDBJ whole genome shotgun (WGS) entry which is preliminary data.</text>
</comment>
<dbReference type="Proteomes" id="UP000243217">
    <property type="component" value="Unassembled WGS sequence"/>
</dbReference>
<evidence type="ECO:0000313" key="2">
    <source>
        <dbReference type="EMBL" id="OQR81612.1"/>
    </source>
</evidence>
<organism evidence="2 3">
    <name type="scientific">Thraustotheca clavata</name>
    <dbReference type="NCBI Taxonomy" id="74557"/>
    <lineage>
        <taxon>Eukaryota</taxon>
        <taxon>Sar</taxon>
        <taxon>Stramenopiles</taxon>
        <taxon>Oomycota</taxon>
        <taxon>Saprolegniomycetes</taxon>
        <taxon>Saprolegniales</taxon>
        <taxon>Achlyaceae</taxon>
        <taxon>Thraustotheca</taxon>
    </lineage>
</organism>
<dbReference type="SUPFAM" id="SSF54518">
    <property type="entry name" value="Tubby C-terminal domain-like"/>
    <property type="match status" value="1"/>
</dbReference>
<dbReference type="AlphaFoldDB" id="A0A1V9Y7A4"/>
<dbReference type="InterPro" id="IPR038595">
    <property type="entry name" value="LOR_sf"/>
</dbReference>
<dbReference type="OrthoDB" id="75494at2759"/>
<evidence type="ECO:0000256" key="1">
    <source>
        <dbReference type="ARBA" id="ARBA00005437"/>
    </source>
</evidence>
<accession>A0A1V9Y7A4</accession>
<reference evidence="2 3" key="1">
    <citation type="journal article" date="2014" name="Genome Biol. Evol.">
        <title>The secreted proteins of Achlya hypogyna and Thraustotheca clavata identify the ancestral oomycete secretome and reveal gene acquisitions by horizontal gene transfer.</title>
        <authorList>
            <person name="Misner I."/>
            <person name="Blouin N."/>
            <person name="Leonard G."/>
            <person name="Richards T.A."/>
            <person name="Lane C.E."/>
        </authorList>
    </citation>
    <scope>NUCLEOTIDE SEQUENCE [LARGE SCALE GENOMIC DNA]</scope>
    <source>
        <strain evidence="2 3">ATCC 34112</strain>
    </source>
</reference>
<dbReference type="InterPro" id="IPR007612">
    <property type="entry name" value="LOR"/>
</dbReference>
<evidence type="ECO:0008006" key="4">
    <source>
        <dbReference type="Google" id="ProtNLM"/>
    </source>
</evidence>
<keyword evidence="3" id="KW-1185">Reference proteome</keyword>
<dbReference type="STRING" id="74557.A0A1V9Y7A4"/>
<evidence type="ECO:0000313" key="3">
    <source>
        <dbReference type="Proteomes" id="UP000243217"/>
    </source>
</evidence>
<name>A0A1V9Y7A4_9STRA</name>
<dbReference type="Gene3D" id="2.40.160.200">
    <property type="entry name" value="LURP1-related"/>
    <property type="match status" value="1"/>
</dbReference>
<dbReference type="Pfam" id="PF04525">
    <property type="entry name" value="LOR"/>
    <property type="match status" value="1"/>
</dbReference>
<sequence length="201" mass="22221">MGACMSDEEFVSVQIMAPPVPIAAIDAKYVSLAPMRLNIKHNDWNFTGDYCIKDILTGIPYFQVDGSFFTMVDRKTLKDINGVNVATVETVPFSFGRREVYTCDDNGYSAKHIFSMEVTNLFGSTEMNASIVDRVTGVTHYLSCRGSVGSWNLIFYVDGNPIAKTTCQWEIDGDRFFVDIAPGVDIALIVLICVAVQEASE</sequence>
<protein>
    <recommendedName>
        <fullName evidence="4">Tubby C-terminal domain-containing protein</fullName>
    </recommendedName>
</protein>